<keyword evidence="2" id="KW-1185">Reference proteome</keyword>
<reference evidence="1" key="1">
    <citation type="submission" date="2021-05" db="EMBL/GenBank/DDBJ databases">
        <authorList>
            <person name="Scholz U."/>
            <person name="Mascher M."/>
            <person name="Fiebig A."/>
        </authorList>
    </citation>
    <scope>NUCLEOTIDE SEQUENCE [LARGE SCALE GENOMIC DNA]</scope>
</reference>
<evidence type="ECO:0000313" key="2">
    <source>
        <dbReference type="Proteomes" id="UP001732700"/>
    </source>
</evidence>
<organism evidence="1 2">
    <name type="scientific">Avena sativa</name>
    <name type="common">Oat</name>
    <dbReference type="NCBI Taxonomy" id="4498"/>
    <lineage>
        <taxon>Eukaryota</taxon>
        <taxon>Viridiplantae</taxon>
        <taxon>Streptophyta</taxon>
        <taxon>Embryophyta</taxon>
        <taxon>Tracheophyta</taxon>
        <taxon>Spermatophyta</taxon>
        <taxon>Magnoliopsida</taxon>
        <taxon>Liliopsida</taxon>
        <taxon>Poales</taxon>
        <taxon>Poaceae</taxon>
        <taxon>BOP clade</taxon>
        <taxon>Pooideae</taxon>
        <taxon>Poodae</taxon>
        <taxon>Poeae</taxon>
        <taxon>Poeae Chloroplast Group 1 (Aveneae type)</taxon>
        <taxon>Aveninae</taxon>
        <taxon>Avena</taxon>
    </lineage>
</organism>
<dbReference type="EnsemblPlants" id="AVESA.00010b.r2.5DG0949980.1">
    <property type="protein sequence ID" value="AVESA.00010b.r2.5DG0949980.1.CDS.1"/>
    <property type="gene ID" value="AVESA.00010b.r2.5DG0949980"/>
</dbReference>
<name>A0ACD5Y6E5_AVESA</name>
<sequence length="111" mass="13127">MYLMPIIKFPKWAINTTNSQMSHFLWANLDNKHKYHLTTWDLVCHKKEYGGLGVHDLRDFNLCLLASWVKRYNMADHKIWKQIVDYKYDTTSPNGLLPRMLLLSGRALFGQ</sequence>
<proteinExistence type="predicted"/>
<accession>A0ACD5Y6E5</accession>
<protein>
    <submittedName>
        <fullName evidence="1">Uncharacterized protein</fullName>
    </submittedName>
</protein>
<dbReference type="Proteomes" id="UP001732700">
    <property type="component" value="Chromosome 5D"/>
</dbReference>
<evidence type="ECO:0000313" key="1">
    <source>
        <dbReference type="EnsemblPlants" id="AVESA.00010b.r2.5DG0949980.1.CDS.1"/>
    </source>
</evidence>
<reference evidence="1" key="2">
    <citation type="submission" date="2025-09" db="UniProtKB">
        <authorList>
            <consortium name="EnsemblPlants"/>
        </authorList>
    </citation>
    <scope>IDENTIFICATION</scope>
</reference>